<dbReference type="PANTHER" id="PTHR10788:SF106">
    <property type="entry name" value="BCDNA.GH08860"/>
    <property type="match status" value="1"/>
</dbReference>
<dbReference type="InterPro" id="IPR023214">
    <property type="entry name" value="HAD_sf"/>
</dbReference>
<evidence type="ECO:0000313" key="4">
    <source>
        <dbReference type="Proteomes" id="UP000034883"/>
    </source>
</evidence>
<dbReference type="SUPFAM" id="SSF53756">
    <property type="entry name" value="UDP-Glycosyltransferase/glycogen phosphorylase"/>
    <property type="match status" value="1"/>
</dbReference>
<comment type="similarity">
    <text evidence="2">Belongs to the glycosyltransferase 20 family.</text>
</comment>
<dbReference type="CDD" id="cd03788">
    <property type="entry name" value="GT20_TPS"/>
    <property type="match status" value="1"/>
</dbReference>
<dbReference type="InterPro" id="IPR001830">
    <property type="entry name" value="Glyco_trans_20"/>
</dbReference>
<dbReference type="Gene3D" id="3.40.50.1000">
    <property type="entry name" value="HAD superfamily/HAD-like"/>
    <property type="match status" value="1"/>
</dbReference>
<dbReference type="Gene3D" id="3.40.50.2000">
    <property type="entry name" value="Glycogen Phosphorylase B"/>
    <property type="match status" value="2"/>
</dbReference>
<dbReference type="NCBIfam" id="TIGR00685">
    <property type="entry name" value="T6PP"/>
    <property type="match status" value="1"/>
</dbReference>
<dbReference type="EMBL" id="CP011125">
    <property type="protein sequence ID" value="AKF06555.1"/>
    <property type="molecule type" value="Genomic_DNA"/>
</dbReference>
<evidence type="ECO:0000256" key="1">
    <source>
        <dbReference type="ARBA" id="ARBA00006330"/>
    </source>
</evidence>
<dbReference type="NCBIfam" id="TIGR01484">
    <property type="entry name" value="HAD-SF-IIB"/>
    <property type="match status" value="1"/>
</dbReference>
<dbReference type="AlphaFoldDB" id="A0A0F6W3M2"/>
<name>A0A0F6W3M2_9BACT</name>
<comment type="similarity">
    <text evidence="1">In the C-terminal section; belongs to the trehalose phosphatase family.</text>
</comment>
<dbReference type="RefSeq" id="WP_053233716.1">
    <property type="nucleotide sequence ID" value="NZ_CP011125.1"/>
</dbReference>
<keyword evidence="4" id="KW-1185">Reference proteome</keyword>
<reference evidence="3 4" key="1">
    <citation type="submission" date="2015-03" db="EMBL/GenBank/DDBJ databases">
        <title>Genome assembly of Sandaracinus amylolyticus DSM 53668.</title>
        <authorList>
            <person name="Sharma G."/>
            <person name="Subramanian S."/>
        </authorList>
    </citation>
    <scope>NUCLEOTIDE SEQUENCE [LARGE SCALE GENOMIC DNA]</scope>
    <source>
        <strain evidence="3 4">DSM 53668</strain>
    </source>
</reference>
<dbReference type="GO" id="GO:0003825">
    <property type="term" value="F:alpha,alpha-trehalose-phosphate synthase (UDP-forming) activity"/>
    <property type="evidence" value="ECO:0007669"/>
    <property type="project" value="TreeGrafter"/>
</dbReference>
<gene>
    <name evidence="3" type="ORF">DB32_003704</name>
</gene>
<proteinExistence type="inferred from homology"/>
<dbReference type="GO" id="GO:0005992">
    <property type="term" value="P:trehalose biosynthetic process"/>
    <property type="evidence" value="ECO:0007669"/>
    <property type="project" value="InterPro"/>
</dbReference>
<dbReference type="KEGG" id="samy:DB32_003704"/>
<dbReference type="InterPro" id="IPR003337">
    <property type="entry name" value="Trehalose_PPase"/>
</dbReference>
<dbReference type="Pfam" id="PF02358">
    <property type="entry name" value="Trehalose_PPase"/>
    <property type="match status" value="1"/>
</dbReference>
<dbReference type="STRING" id="927083.DB32_003704"/>
<evidence type="ECO:0000256" key="2">
    <source>
        <dbReference type="ARBA" id="ARBA00008799"/>
    </source>
</evidence>
<organism evidence="3 4">
    <name type="scientific">Sandaracinus amylolyticus</name>
    <dbReference type="NCBI Taxonomy" id="927083"/>
    <lineage>
        <taxon>Bacteria</taxon>
        <taxon>Pseudomonadati</taxon>
        <taxon>Myxococcota</taxon>
        <taxon>Polyangia</taxon>
        <taxon>Polyangiales</taxon>
        <taxon>Sandaracinaceae</taxon>
        <taxon>Sandaracinus</taxon>
    </lineage>
</organism>
<sequence length="736" mass="81000">MDARGPKLLETIARAPHVALILDLDGTLIPFAATPAQATVDAPTHELVSGLARTPGVTVAVVSGRKREELEARLGDVPGVLLAAEHGAWRRDESGWAQLELHGADPAPIERALRALARPRAGALVERKTWSVTLHFRRVAESEREALIVEASDAIETWAREHPEYELLEGDQVLEVRHRGAHKGSAVEWVRGHVPPGSCFVALGDDRTDEDTFAALRDEDVPILVGDADRPTRAKARLDDPRAVRSFLRTLLRARQEVDPSGELAIPRPLPRTAPDARASFLVISNRLPDAPSAAAGESERARNVGGLVSGLAPALAARGGVWLGWSGGRRPGALELAVDASSTPARASFDFHPEWHTRFYNGFANRSLWPIFHGFPGRARYDESEWRAYVEVNDVFAEMATRLVAPGGTVWAHDYHLLLVAASMRARGHSGPLGLFLHIPFPALDLFETIPWSRALLDGMLAFDLVGFHTRRYAQSFVRCAEELARATATSSGVRVDGREVRVGVFPLGIDAAPFEEIDAATEGEIAELQAALRGRRLVLGVDRLDYTKGIVERLDAFGRMLELHPEWRGRVSMLQVAVPSRADVPEYAEQRRAIETLVGRINGEHGEAHWMPVRYVYRSYGRGQLAALYRAADVGYVTPLRDGMNLVAKEYVAAQHPTSPGVLLLSRFAGAADELEGAILTNPHDRDGMARDLVRALEMPAEERIARHAPMLERVRRSTPEVWADAFLHELERR</sequence>
<dbReference type="SUPFAM" id="SSF56784">
    <property type="entry name" value="HAD-like"/>
    <property type="match status" value="1"/>
</dbReference>
<dbReference type="Pfam" id="PF00982">
    <property type="entry name" value="Glyco_transf_20"/>
    <property type="match status" value="1"/>
</dbReference>
<protein>
    <submittedName>
        <fullName evidence="3">Alpha,alpha-trehalose-phosphate synthase</fullName>
    </submittedName>
</protein>
<dbReference type="PANTHER" id="PTHR10788">
    <property type="entry name" value="TREHALOSE-6-PHOSPHATE SYNTHASE"/>
    <property type="match status" value="1"/>
</dbReference>
<dbReference type="GO" id="GO:0016791">
    <property type="term" value="F:phosphatase activity"/>
    <property type="evidence" value="ECO:0007669"/>
    <property type="project" value="UniProtKB-ARBA"/>
</dbReference>
<dbReference type="OrthoDB" id="9815690at2"/>
<dbReference type="Gene3D" id="3.30.70.1020">
    <property type="entry name" value="Trehalose-6-phosphate phosphatase related protein, domain 2"/>
    <property type="match status" value="1"/>
</dbReference>
<dbReference type="InterPro" id="IPR006379">
    <property type="entry name" value="HAD-SF_hydro_IIB"/>
</dbReference>
<dbReference type="Proteomes" id="UP000034883">
    <property type="component" value="Chromosome"/>
</dbReference>
<dbReference type="InterPro" id="IPR036412">
    <property type="entry name" value="HAD-like_sf"/>
</dbReference>
<evidence type="ECO:0000313" key="3">
    <source>
        <dbReference type="EMBL" id="AKF06555.1"/>
    </source>
</evidence>
<accession>A0A0F6W3M2</accession>